<keyword evidence="3" id="KW-1185">Reference proteome</keyword>
<evidence type="ECO:0000313" key="2">
    <source>
        <dbReference type="EMBL" id="CAA9993909.1"/>
    </source>
</evidence>
<name>A0A6H5FWJ5_9HEMI</name>
<evidence type="ECO:0000313" key="3">
    <source>
        <dbReference type="Proteomes" id="UP000479000"/>
    </source>
</evidence>
<feature type="non-terminal residue" evidence="2">
    <location>
        <position position="1"/>
    </location>
</feature>
<feature type="compositionally biased region" description="Basic residues" evidence="1">
    <location>
        <begin position="1"/>
        <end position="14"/>
    </location>
</feature>
<protein>
    <submittedName>
        <fullName evidence="2">Uncharacterized protein</fullName>
    </submittedName>
</protein>
<feature type="region of interest" description="Disordered" evidence="1">
    <location>
        <begin position="1"/>
        <end position="44"/>
    </location>
</feature>
<accession>A0A6H5FWJ5</accession>
<evidence type="ECO:0000256" key="1">
    <source>
        <dbReference type="SAM" id="MobiDB-lite"/>
    </source>
</evidence>
<gene>
    <name evidence="2" type="ORF">NTEN_LOCUS754</name>
</gene>
<organism evidence="2 3">
    <name type="scientific">Nesidiocoris tenuis</name>
    <dbReference type="NCBI Taxonomy" id="355587"/>
    <lineage>
        <taxon>Eukaryota</taxon>
        <taxon>Metazoa</taxon>
        <taxon>Ecdysozoa</taxon>
        <taxon>Arthropoda</taxon>
        <taxon>Hexapoda</taxon>
        <taxon>Insecta</taxon>
        <taxon>Pterygota</taxon>
        <taxon>Neoptera</taxon>
        <taxon>Paraneoptera</taxon>
        <taxon>Hemiptera</taxon>
        <taxon>Heteroptera</taxon>
        <taxon>Panheteroptera</taxon>
        <taxon>Cimicomorpha</taxon>
        <taxon>Miridae</taxon>
        <taxon>Dicyphina</taxon>
        <taxon>Nesidiocoris</taxon>
    </lineage>
</organism>
<dbReference type="AlphaFoldDB" id="A0A6H5FWJ5"/>
<proteinExistence type="predicted"/>
<reference evidence="2 3" key="1">
    <citation type="submission" date="2020-02" db="EMBL/GenBank/DDBJ databases">
        <authorList>
            <person name="Ferguson B K."/>
        </authorList>
    </citation>
    <scope>NUCLEOTIDE SEQUENCE [LARGE SCALE GENOMIC DNA]</scope>
</reference>
<dbReference type="Proteomes" id="UP000479000">
    <property type="component" value="Unassembled WGS sequence"/>
</dbReference>
<dbReference type="EMBL" id="CADCXU010001339">
    <property type="protein sequence ID" value="CAA9993909.1"/>
    <property type="molecule type" value="Genomic_DNA"/>
</dbReference>
<feature type="compositionally biased region" description="Gly residues" evidence="1">
    <location>
        <begin position="20"/>
        <end position="32"/>
    </location>
</feature>
<sequence length="101" mass="11313">TAFFRRGRRARRPRPPPPRRGGGIDNSGGGRGMRPVPPPVALRRYPSRLRQSVRVALPLSRSREAARQFWQAARRVALSSFAAPSAELLYRCGAKCEVSRF</sequence>